<keyword evidence="5 7" id="KW-0472">Membrane</keyword>
<dbReference type="RefSeq" id="WP_110525903.1">
    <property type="nucleotide sequence ID" value="NZ_NOXG01000001.1"/>
</dbReference>
<feature type="transmembrane region" description="Helical" evidence="7">
    <location>
        <begin position="247"/>
        <end position="274"/>
    </location>
</feature>
<keyword evidence="2" id="KW-1003">Cell membrane</keyword>
<proteinExistence type="predicted"/>
<feature type="transmembrane region" description="Helical" evidence="7">
    <location>
        <begin position="191"/>
        <end position="214"/>
    </location>
</feature>
<evidence type="ECO:0000256" key="6">
    <source>
        <dbReference type="SAM" id="MobiDB-lite"/>
    </source>
</evidence>
<evidence type="ECO:0000256" key="2">
    <source>
        <dbReference type="ARBA" id="ARBA00022475"/>
    </source>
</evidence>
<dbReference type="AlphaFoldDB" id="A0A318QD91"/>
<dbReference type="PANTHER" id="PTHR47755:SF1">
    <property type="entry name" value="CELL DIVISION PROTEIN FTSX"/>
    <property type="match status" value="1"/>
</dbReference>
<dbReference type="EMBL" id="NOXG01000001">
    <property type="protein sequence ID" value="PYD76965.1"/>
    <property type="molecule type" value="Genomic_DNA"/>
</dbReference>
<dbReference type="Proteomes" id="UP000247609">
    <property type="component" value="Unassembled WGS sequence"/>
</dbReference>
<evidence type="ECO:0000256" key="4">
    <source>
        <dbReference type="ARBA" id="ARBA00022989"/>
    </source>
</evidence>
<organism evidence="9 10">
    <name type="scientific">Novacetimonas pomaceti</name>
    <dbReference type="NCBI Taxonomy" id="2021998"/>
    <lineage>
        <taxon>Bacteria</taxon>
        <taxon>Pseudomonadati</taxon>
        <taxon>Pseudomonadota</taxon>
        <taxon>Alphaproteobacteria</taxon>
        <taxon>Acetobacterales</taxon>
        <taxon>Acetobacteraceae</taxon>
        <taxon>Novacetimonas</taxon>
    </lineage>
</organism>
<evidence type="ECO:0000256" key="1">
    <source>
        <dbReference type="ARBA" id="ARBA00004651"/>
    </source>
</evidence>
<keyword evidence="3 7" id="KW-0812">Transmembrane</keyword>
<accession>A0A318QD91</accession>
<keyword evidence="9" id="KW-0131">Cell cycle</keyword>
<dbReference type="Pfam" id="PF02687">
    <property type="entry name" value="FtsX"/>
    <property type="match status" value="1"/>
</dbReference>
<feature type="transmembrane region" description="Helical" evidence="7">
    <location>
        <begin position="23"/>
        <end position="45"/>
    </location>
</feature>
<keyword evidence="9" id="KW-0132">Cell division</keyword>
<protein>
    <submittedName>
        <fullName evidence="9">Cell division protein FtsX</fullName>
    </submittedName>
</protein>
<dbReference type="GO" id="GO:0051301">
    <property type="term" value="P:cell division"/>
    <property type="evidence" value="ECO:0007669"/>
    <property type="project" value="UniProtKB-KW"/>
</dbReference>
<feature type="region of interest" description="Disordered" evidence="6">
    <location>
        <begin position="66"/>
        <end position="97"/>
    </location>
</feature>
<comment type="caution">
    <text evidence="9">The sequence shown here is derived from an EMBL/GenBank/DDBJ whole genome shotgun (WGS) entry which is preliminary data.</text>
</comment>
<dbReference type="PANTHER" id="PTHR47755">
    <property type="entry name" value="CELL DIVISION PROTEIN FTSX"/>
    <property type="match status" value="1"/>
</dbReference>
<reference evidence="9 10" key="1">
    <citation type="submission" date="2017-07" db="EMBL/GenBank/DDBJ databases">
        <title>A draft genome sequence of Komagataeibacter sp. T5K1.</title>
        <authorList>
            <person name="Skraban J."/>
            <person name="Cleenwerck I."/>
            <person name="Vandamme P."/>
            <person name="Trcek J."/>
        </authorList>
    </citation>
    <scope>NUCLEOTIDE SEQUENCE [LARGE SCALE GENOMIC DNA]</scope>
    <source>
        <strain evidence="9 10">T5K1</strain>
    </source>
</reference>
<gene>
    <name evidence="9" type="ORF">CFR71_01030</name>
</gene>
<evidence type="ECO:0000259" key="8">
    <source>
        <dbReference type="Pfam" id="PF02687"/>
    </source>
</evidence>
<dbReference type="GO" id="GO:0005886">
    <property type="term" value="C:plasma membrane"/>
    <property type="evidence" value="ECO:0007669"/>
    <property type="project" value="UniProtKB-SubCell"/>
</dbReference>
<evidence type="ECO:0000313" key="10">
    <source>
        <dbReference type="Proteomes" id="UP000247609"/>
    </source>
</evidence>
<dbReference type="InterPro" id="IPR004513">
    <property type="entry name" value="FtsX"/>
</dbReference>
<name>A0A318QD91_9PROT</name>
<sequence>MALWSGTRRRDGLALRQAIPDRLLPFLVGAMAFLAALALAGGIGAHALSIRWTRGAGAVITVQVPQPDDPAAPAGATPMGTPPASAIPGSPSGTSPATATRIQQAMSILSAMAGPAAVHRLSDGELRALLAPWIEQGSDLVLPMPAVIEVHARNARPLPDDVTKALETQVPGIVMEHDSIWSDRLAALANSLQTCALLAICIVVAVSAIVIMAATRAGVQARRRAIELIHSLGATDGYIAGRFAWRVAALALAGGACGSVLAMPVLVMLSLLAAPFSGADMPDMHALLSPSAWSGMPPSQILNTLPSSLLAMLVVLPVATAMLGWLTTQVTVRAWLRRLP</sequence>
<dbReference type="InterPro" id="IPR003838">
    <property type="entry name" value="ABC3_permease_C"/>
</dbReference>
<dbReference type="GO" id="GO:0032153">
    <property type="term" value="C:cell division site"/>
    <property type="evidence" value="ECO:0007669"/>
    <property type="project" value="TreeGrafter"/>
</dbReference>
<evidence type="ECO:0000256" key="7">
    <source>
        <dbReference type="SAM" id="Phobius"/>
    </source>
</evidence>
<feature type="domain" description="ABC3 transporter permease C-terminal" evidence="8">
    <location>
        <begin position="198"/>
        <end position="328"/>
    </location>
</feature>
<feature type="transmembrane region" description="Helical" evidence="7">
    <location>
        <begin position="309"/>
        <end position="328"/>
    </location>
</feature>
<evidence type="ECO:0000313" key="9">
    <source>
        <dbReference type="EMBL" id="PYD76965.1"/>
    </source>
</evidence>
<evidence type="ECO:0000256" key="5">
    <source>
        <dbReference type="ARBA" id="ARBA00023136"/>
    </source>
</evidence>
<evidence type="ECO:0000256" key="3">
    <source>
        <dbReference type="ARBA" id="ARBA00022692"/>
    </source>
</evidence>
<comment type="subcellular location">
    <subcellularLocation>
        <location evidence="1">Cell membrane</location>
        <topology evidence="1">Multi-pass membrane protein</topology>
    </subcellularLocation>
</comment>
<keyword evidence="4 7" id="KW-1133">Transmembrane helix</keyword>